<comment type="caution">
    <text evidence="1">The sequence shown here is derived from an EMBL/GenBank/DDBJ whole genome shotgun (WGS) entry which is preliminary data.</text>
</comment>
<gene>
    <name evidence="1" type="ORF">MILVUS5_LOCUS15723</name>
</gene>
<protein>
    <submittedName>
        <fullName evidence="1">Uncharacterized protein</fullName>
    </submittedName>
</protein>
<keyword evidence="2" id="KW-1185">Reference proteome</keyword>
<organism evidence="1 2">
    <name type="scientific">Trifolium pratense</name>
    <name type="common">Red clover</name>
    <dbReference type="NCBI Taxonomy" id="57577"/>
    <lineage>
        <taxon>Eukaryota</taxon>
        <taxon>Viridiplantae</taxon>
        <taxon>Streptophyta</taxon>
        <taxon>Embryophyta</taxon>
        <taxon>Tracheophyta</taxon>
        <taxon>Spermatophyta</taxon>
        <taxon>Magnoliopsida</taxon>
        <taxon>eudicotyledons</taxon>
        <taxon>Gunneridae</taxon>
        <taxon>Pentapetalae</taxon>
        <taxon>rosids</taxon>
        <taxon>fabids</taxon>
        <taxon>Fabales</taxon>
        <taxon>Fabaceae</taxon>
        <taxon>Papilionoideae</taxon>
        <taxon>50 kb inversion clade</taxon>
        <taxon>NPAAA clade</taxon>
        <taxon>Hologalegina</taxon>
        <taxon>IRL clade</taxon>
        <taxon>Trifolieae</taxon>
        <taxon>Trifolium</taxon>
    </lineage>
</organism>
<dbReference type="EMBL" id="CASHSV030000109">
    <property type="protein sequence ID" value="CAJ2647142.1"/>
    <property type="molecule type" value="Genomic_DNA"/>
</dbReference>
<proteinExistence type="predicted"/>
<dbReference type="Proteomes" id="UP001177021">
    <property type="component" value="Unassembled WGS sequence"/>
</dbReference>
<feature type="non-terminal residue" evidence="1">
    <location>
        <position position="247"/>
    </location>
</feature>
<sequence>MSEANNKMKATVGIVPEVLTSDNYEKWKVYMRNYLMGEGLWDVVISLDNDELDHLEQGLVLTRNAKVMHIIQMSCGRQIQNELLHFQTAPAVWNYLNFRYGRITTAKLDGLDKFWLAVLGDNLNQQQKELFRKVERGDYIGNMIRSSTDVVMTSDSISRKTLLHVAVITGNVKNVEILVENGGDMLVEMRDNLGDTALALVASYTGNIDMAKCMVETKKGSRESLLVLLNRRSEIPVILAAAKGYKE</sequence>
<name>A0ACB0JS44_TRIPR</name>
<accession>A0ACB0JS44</accession>
<evidence type="ECO:0000313" key="2">
    <source>
        <dbReference type="Proteomes" id="UP001177021"/>
    </source>
</evidence>
<reference evidence="1" key="1">
    <citation type="submission" date="2023-10" db="EMBL/GenBank/DDBJ databases">
        <authorList>
            <person name="Rodriguez Cubillos JULIANA M."/>
            <person name="De Vega J."/>
        </authorList>
    </citation>
    <scope>NUCLEOTIDE SEQUENCE</scope>
</reference>
<evidence type="ECO:0000313" key="1">
    <source>
        <dbReference type="EMBL" id="CAJ2647142.1"/>
    </source>
</evidence>